<name>A0A317DXE5_9PROT</name>
<evidence type="ECO:0000313" key="7">
    <source>
        <dbReference type="Proteomes" id="UP000245461"/>
    </source>
</evidence>
<dbReference type="Proteomes" id="UP000245461">
    <property type="component" value="Unassembled WGS sequence"/>
</dbReference>
<dbReference type="InterPro" id="IPR018060">
    <property type="entry name" value="HTH_AraC"/>
</dbReference>
<dbReference type="InterPro" id="IPR003313">
    <property type="entry name" value="AraC-bd"/>
</dbReference>
<evidence type="ECO:0000259" key="5">
    <source>
        <dbReference type="PROSITE" id="PS01124"/>
    </source>
</evidence>
<dbReference type="Gene3D" id="1.10.10.60">
    <property type="entry name" value="Homeodomain-like"/>
    <property type="match status" value="1"/>
</dbReference>
<dbReference type="InterPro" id="IPR037923">
    <property type="entry name" value="HTH-like"/>
</dbReference>
<keyword evidence="2" id="KW-0238">DNA-binding</keyword>
<keyword evidence="1" id="KW-0805">Transcription regulation</keyword>
<dbReference type="PANTHER" id="PTHR46796">
    <property type="entry name" value="HTH-TYPE TRANSCRIPTIONAL ACTIVATOR RHAS-RELATED"/>
    <property type="match status" value="1"/>
</dbReference>
<feature type="domain" description="HTH araC/xylS-type" evidence="5">
    <location>
        <begin position="203"/>
        <end position="300"/>
    </location>
</feature>
<dbReference type="PANTHER" id="PTHR46796:SF2">
    <property type="entry name" value="TRANSCRIPTIONAL REGULATORY PROTEIN"/>
    <property type="match status" value="1"/>
</dbReference>
<dbReference type="InterPro" id="IPR009057">
    <property type="entry name" value="Homeodomain-like_sf"/>
</dbReference>
<dbReference type="InterPro" id="IPR050204">
    <property type="entry name" value="AraC_XylS_family_regulators"/>
</dbReference>
<comment type="caution">
    <text evidence="6">The sequence shown here is derived from an EMBL/GenBank/DDBJ whole genome shotgun (WGS) entry which is preliminary data.</text>
</comment>
<organism evidence="6 7">
    <name type="scientific">Zavarzinia aquatilis</name>
    <dbReference type="NCBI Taxonomy" id="2211142"/>
    <lineage>
        <taxon>Bacteria</taxon>
        <taxon>Pseudomonadati</taxon>
        <taxon>Pseudomonadota</taxon>
        <taxon>Alphaproteobacteria</taxon>
        <taxon>Rhodospirillales</taxon>
        <taxon>Zavarziniaceae</taxon>
        <taxon>Zavarzinia</taxon>
    </lineage>
</organism>
<evidence type="ECO:0000256" key="3">
    <source>
        <dbReference type="ARBA" id="ARBA00023163"/>
    </source>
</evidence>
<dbReference type="EMBL" id="QGLE01000012">
    <property type="protein sequence ID" value="PWR19359.1"/>
    <property type="molecule type" value="Genomic_DNA"/>
</dbReference>
<dbReference type="SUPFAM" id="SSF46689">
    <property type="entry name" value="Homeodomain-like"/>
    <property type="match status" value="2"/>
</dbReference>
<feature type="region of interest" description="Disordered" evidence="4">
    <location>
        <begin position="1"/>
        <end position="21"/>
    </location>
</feature>
<evidence type="ECO:0000256" key="2">
    <source>
        <dbReference type="ARBA" id="ARBA00023125"/>
    </source>
</evidence>
<dbReference type="SUPFAM" id="SSF51215">
    <property type="entry name" value="Regulatory protein AraC"/>
    <property type="match status" value="1"/>
</dbReference>
<sequence length="302" mass="31644">MGRAAAQAEGRGVSEGIGHRFDQPLAGGETARFFQLPAAEAVECLVARFHTHAYAPHTHDDYVIGAVVAGRELFKVGREAGAAAPGDLFMIEPGLVHDGAPGPQGYVYRMTYPSPGLLQAMASEVAERAMSAPRFARPLVHDPELAARLAALHEAGAAGADRLAVDQAMLSVMGAIIARHGDGGTPVAAALARAPGGEAQAIARALDHIDAHFADAIDLATLAGVAGLPRVRLIRAMRRQTGLTPHAHLIDRRVREARRLLARGTAPAEAALACGFCDQSHLNRAFKARIGVTPGQFGRARA</sequence>
<evidence type="ECO:0000313" key="6">
    <source>
        <dbReference type="EMBL" id="PWR19359.1"/>
    </source>
</evidence>
<evidence type="ECO:0000256" key="4">
    <source>
        <dbReference type="SAM" id="MobiDB-lite"/>
    </source>
</evidence>
<dbReference type="AlphaFoldDB" id="A0A317DXE5"/>
<accession>A0A317DXE5</accession>
<dbReference type="GO" id="GO:0003700">
    <property type="term" value="F:DNA-binding transcription factor activity"/>
    <property type="evidence" value="ECO:0007669"/>
    <property type="project" value="InterPro"/>
</dbReference>
<reference evidence="6 7" key="1">
    <citation type="submission" date="2018-05" db="EMBL/GenBank/DDBJ databases">
        <title>Zavarzinia sp. HR-AS.</title>
        <authorList>
            <person name="Lee Y."/>
            <person name="Jeon C.O."/>
        </authorList>
    </citation>
    <scope>NUCLEOTIDE SEQUENCE [LARGE SCALE GENOMIC DNA]</scope>
    <source>
        <strain evidence="6 7">HR-AS</strain>
    </source>
</reference>
<evidence type="ECO:0000256" key="1">
    <source>
        <dbReference type="ARBA" id="ARBA00023015"/>
    </source>
</evidence>
<gene>
    <name evidence="6" type="ORF">DKG74_17965</name>
</gene>
<protein>
    <submittedName>
        <fullName evidence="6">AraC family transcriptional regulator</fullName>
    </submittedName>
</protein>
<dbReference type="SMART" id="SM00342">
    <property type="entry name" value="HTH_ARAC"/>
    <property type="match status" value="1"/>
</dbReference>
<keyword evidence="7" id="KW-1185">Reference proteome</keyword>
<dbReference type="PROSITE" id="PS01124">
    <property type="entry name" value="HTH_ARAC_FAMILY_2"/>
    <property type="match status" value="1"/>
</dbReference>
<dbReference type="GO" id="GO:0043565">
    <property type="term" value="F:sequence-specific DNA binding"/>
    <property type="evidence" value="ECO:0007669"/>
    <property type="project" value="InterPro"/>
</dbReference>
<dbReference type="Pfam" id="PF12833">
    <property type="entry name" value="HTH_18"/>
    <property type="match status" value="1"/>
</dbReference>
<proteinExistence type="predicted"/>
<keyword evidence="3" id="KW-0804">Transcription</keyword>
<dbReference type="OrthoDB" id="110167at2"/>
<dbReference type="Pfam" id="PF02311">
    <property type="entry name" value="AraC_binding"/>
    <property type="match status" value="1"/>
</dbReference>